<dbReference type="Proteomes" id="UP000678499">
    <property type="component" value="Unassembled WGS sequence"/>
</dbReference>
<organism evidence="1">
    <name type="scientific">Notodromas monacha</name>
    <dbReference type="NCBI Taxonomy" id="399045"/>
    <lineage>
        <taxon>Eukaryota</taxon>
        <taxon>Metazoa</taxon>
        <taxon>Ecdysozoa</taxon>
        <taxon>Arthropoda</taxon>
        <taxon>Crustacea</taxon>
        <taxon>Oligostraca</taxon>
        <taxon>Ostracoda</taxon>
        <taxon>Podocopa</taxon>
        <taxon>Podocopida</taxon>
        <taxon>Cypridocopina</taxon>
        <taxon>Cypridoidea</taxon>
        <taxon>Cyprididae</taxon>
        <taxon>Notodromas</taxon>
    </lineage>
</organism>
<gene>
    <name evidence="1" type="ORF">NMOB1V02_LOCUS11711</name>
</gene>
<dbReference type="EMBL" id="OA888976">
    <property type="protein sequence ID" value="CAD7284104.1"/>
    <property type="molecule type" value="Genomic_DNA"/>
</dbReference>
<dbReference type="Gene3D" id="1.25.40.20">
    <property type="entry name" value="Ankyrin repeat-containing domain"/>
    <property type="match status" value="1"/>
</dbReference>
<dbReference type="InterPro" id="IPR036770">
    <property type="entry name" value="Ankyrin_rpt-contain_sf"/>
</dbReference>
<dbReference type="SUPFAM" id="SSF48403">
    <property type="entry name" value="Ankyrin repeat"/>
    <property type="match status" value="1"/>
</dbReference>
<evidence type="ECO:0000313" key="2">
    <source>
        <dbReference type="Proteomes" id="UP000678499"/>
    </source>
</evidence>
<accession>A0A7R9BYQ8</accession>
<reference evidence="1" key="1">
    <citation type="submission" date="2020-11" db="EMBL/GenBank/DDBJ databases">
        <authorList>
            <person name="Tran Van P."/>
        </authorList>
    </citation>
    <scope>NUCLEOTIDE SEQUENCE</scope>
</reference>
<name>A0A7R9BYQ8_9CRUS</name>
<evidence type="ECO:0000313" key="1">
    <source>
        <dbReference type="EMBL" id="CAD7284104.1"/>
    </source>
</evidence>
<keyword evidence="2" id="KW-1185">Reference proteome</keyword>
<dbReference type="AlphaFoldDB" id="A0A7R9BYQ8"/>
<protein>
    <submittedName>
        <fullName evidence="1">Uncharacterized protein</fullName>
    </submittedName>
</protein>
<dbReference type="EMBL" id="CAJPEX010006939">
    <property type="protein sequence ID" value="CAG0924256.1"/>
    <property type="molecule type" value="Genomic_DNA"/>
</dbReference>
<sequence length="199" mass="21086">YIASTESVSVTVQNLSKVRKEDWDKFCSLLWVISGSSEPPMVVAAKAGSMKGTMLFMAAGFHCGILDAGTSGRTPLMEACAALEDAEEEESRRLLGVAKALLAIAQVNPNHVVASGSDAGKTVLHIVAELTERPATVAMTGLLLAYGADPAIGGTGLIKLLSLRMIGAGEEEIRVIRTRRDKVLVLAFGHELYLCLLCT</sequence>
<feature type="non-terminal residue" evidence="1">
    <location>
        <position position="1"/>
    </location>
</feature>
<proteinExistence type="predicted"/>
<feature type="non-terminal residue" evidence="1">
    <location>
        <position position="199"/>
    </location>
</feature>